<evidence type="ECO:0000259" key="6">
    <source>
        <dbReference type="PROSITE" id="PS50977"/>
    </source>
</evidence>
<proteinExistence type="predicted"/>
<evidence type="ECO:0000313" key="8">
    <source>
        <dbReference type="Proteomes" id="UP000516173"/>
    </source>
</evidence>
<evidence type="ECO:0000313" key="7">
    <source>
        <dbReference type="EMBL" id="BCK57702.1"/>
    </source>
</evidence>
<name>A0A7G1KRB1_9NOCA</name>
<sequence>MQWACDGSTEGVGVPRTSRAQAESHRREVLDAAAARVRERGTAAVTVPEVMAAAGLTHGGFYRHFDSKDDLIAQACTAAYAEKIREMEQIRAASADEAAARRAFIARYLSATHRDAAGRGCGIAALAGDVGRAEPDSPLRRAYLDGIRNMLGKLAEYGERPADDRAVLVELSVLAGALLLSRATAGDELSQEILDAAREFLLDR</sequence>
<gene>
    <name evidence="7" type="ORF">NWFMUON74_54740</name>
</gene>
<feature type="region of interest" description="Disordered" evidence="5">
    <location>
        <begin position="1"/>
        <end position="25"/>
    </location>
</feature>
<protein>
    <submittedName>
        <fullName evidence="7">TetR family transcriptional regulator</fullName>
    </submittedName>
</protein>
<dbReference type="PANTHER" id="PTHR47506">
    <property type="entry name" value="TRANSCRIPTIONAL REGULATORY PROTEIN"/>
    <property type="match status" value="1"/>
</dbReference>
<dbReference type="Gene3D" id="1.10.10.60">
    <property type="entry name" value="Homeodomain-like"/>
    <property type="match status" value="1"/>
</dbReference>
<reference evidence="7 8" key="1">
    <citation type="submission" date="2020-08" db="EMBL/GenBank/DDBJ databases">
        <title>Genome Sequencing of Nocardia wallacei strain FMUON74 and assembly.</title>
        <authorList>
            <person name="Toyokawa M."/>
            <person name="Uesaka K."/>
        </authorList>
    </citation>
    <scope>NUCLEOTIDE SEQUENCE [LARGE SCALE GENOMIC DNA]</scope>
    <source>
        <strain evidence="7 8">FMUON74</strain>
    </source>
</reference>
<dbReference type="InterPro" id="IPR036271">
    <property type="entry name" value="Tet_transcr_reg_TetR-rel_C_sf"/>
</dbReference>
<feature type="domain" description="HTH tetR-type" evidence="6">
    <location>
        <begin position="23"/>
        <end position="83"/>
    </location>
</feature>
<dbReference type="Pfam" id="PF00440">
    <property type="entry name" value="TetR_N"/>
    <property type="match status" value="1"/>
</dbReference>
<keyword evidence="3" id="KW-0804">Transcription</keyword>
<dbReference type="InterPro" id="IPR009057">
    <property type="entry name" value="Homeodomain-like_sf"/>
</dbReference>
<dbReference type="PANTHER" id="PTHR47506:SF7">
    <property type="entry name" value="TRANSCRIPTIONAL REGULATORY PROTEIN"/>
    <property type="match status" value="1"/>
</dbReference>
<evidence type="ECO:0000256" key="1">
    <source>
        <dbReference type="ARBA" id="ARBA00023015"/>
    </source>
</evidence>
<dbReference type="Gene3D" id="1.10.357.10">
    <property type="entry name" value="Tetracycline Repressor, domain 2"/>
    <property type="match status" value="1"/>
</dbReference>
<dbReference type="GO" id="GO:0003677">
    <property type="term" value="F:DNA binding"/>
    <property type="evidence" value="ECO:0007669"/>
    <property type="project" value="UniProtKB-UniRule"/>
</dbReference>
<dbReference type="KEGG" id="nwl:NWFMUON74_54740"/>
<dbReference type="SUPFAM" id="SSF46689">
    <property type="entry name" value="Homeodomain-like"/>
    <property type="match status" value="1"/>
</dbReference>
<organism evidence="7 8">
    <name type="scientific">Nocardia wallacei</name>
    <dbReference type="NCBI Taxonomy" id="480035"/>
    <lineage>
        <taxon>Bacteria</taxon>
        <taxon>Bacillati</taxon>
        <taxon>Actinomycetota</taxon>
        <taxon>Actinomycetes</taxon>
        <taxon>Mycobacteriales</taxon>
        <taxon>Nocardiaceae</taxon>
        <taxon>Nocardia</taxon>
    </lineage>
</organism>
<accession>A0A7G1KRB1</accession>
<evidence type="ECO:0000256" key="2">
    <source>
        <dbReference type="ARBA" id="ARBA00023125"/>
    </source>
</evidence>
<dbReference type="PRINTS" id="PR00455">
    <property type="entry name" value="HTHTETR"/>
</dbReference>
<dbReference type="EMBL" id="AP023396">
    <property type="protein sequence ID" value="BCK57702.1"/>
    <property type="molecule type" value="Genomic_DNA"/>
</dbReference>
<evidence type="ECO:0000256" key="3">
    <source>
        <dbReference type="ARBA" id="ARBA00023163"/>
    </source>
</evidence>
<evidence type="ECO:0000256" key="4">
    <source>
        <dbReference type="PROSITE-ProRule" id="PRU00335"/>
    </source>
</evidence>
<evidence type="ECO:0000256" key="5">
    <source>
        <dbReference type="SAM" id="MobiDB-lite"/>
    </source>
</evidence>
<dbReference type="InterPro" id="IPR001647">
    <property type="entry name" value="HTH_TetR"/>
</dbReference>
<keyword evidence="2 4" id="KW-0238">DNA-binding</keyword>
<dbReference type="SUPFAM" id="SSF48498">
    <property type="entry name" value="Tetracyclin repressor-like, C-terminal domain"/>
    <property type="match status" value="1"/>
</dbReference>
<dbReference type="PROSITE" id="PS50977">
    <property type="entry name" value="HTH_TETR_2"/>
    <property type="match status" value="1"/>
</dbReference>
<feature type="DNA-binding region" description="H-T-H motif" evidence="4">
    <location>
        <begin position="46"/>
        <end position="65"/>
    </location>
</feature>
<dbReference type="AlphaFoldDB" id="A0A7G1KRB1"/>
<keyword evidence="1" id="KW-0805">Transcription regulation</keyword>
<dbReference type="Proteomes" id="UP000516173">
    <property type="component" value="Chromosome"/>
</dbReference>
<keyword evidence="8" id="KW-1185">Reference proteome</keyword>